<dbReference type="EMBL" id="JALXMO010000041">
    <property type="protein sequence ID" value="MCT1607799.1"/>
    <property type="molecule type" value="Genomic_DNA"/>
</dbReference>
<keyword evidence="2" id="KW-0406">Ion transport</keyword>
<dbReference type="PANTHER" id="PTHR30006:SF15">
    <property type="entry name" value="IRON-UTILIZATION PERIPLASMIC PROTEIN"/>
    <property type="match status" value="1"/>
</dbReference>
<dbReference type="InterPro" id="IPR026045">
    <property type="entry name" value="Ferric-bd"/>
</dbReference>
<dbReference type="SUPFAM" id="SSF53850">
    <property type="entry name" value="Periplasmic binding protein-like II"/>
    <property type="match status" value="1"/>
</dbReference>
<evidence type="ECO:0000313" key="6">
    <source>
        <dbReference type="Proteomes" id="UP001205046"/>
    </source>
</evidence>
<dbReference type="PANTHER" id="PTHR30006">
    <property type="entry name" value="THIAMINE-BINDING PERIPLASMIC PROTEIN-RELATED"/>
    <property type="match status" value="1"/>
</dbReference>
<keyword evidence="3 4" id="KW-0732">Signal</keyword>
<proteinExistence type="inferred from homology"/>
<keyword evidence="2" id="KW-0813">Transport</keyword>
<keyword evidence="2" id="KW-0410">Iron transport</keyword>
<evidence type="ECO:0000256" key="2">
    <source>
        <dbReference type="ARBA" id="ARBA00022496"/>
    </source>
</evidence>
<feature type="chain" id="PRO_5045956759" evidence="4">
    <location>
        <begin position="26"/>
        <end position="353"/>
    </location>
</feature>
<name>A0ABT2HSX1_9MICC</name>
<gene>
    <name evidence="5" type="ORF">M3B43_10815</name>
</gene>
<dbReference type="CDD" id="cd13543">
    <property type="entry name" value="PBP2_Fbp"/>
    <property type="match status" value="1"/>
</dbReference>
<keyword evidence="6" id="KW-1185">Reference proteome</keyword>
<dbReference type="PROSITE" id="PS51257">
    <property type="entry name" value="PROKAR_LIPOPROTEIN"/>
    <property type="match status" value="1"/>
</dbReference>
<reference evidence="5 6" key="1">
    <citation type="submission" date="2022-04" db="EMBL/GenBank/DDBJ databases">
        <title>Human microbiome associated bacterial genomes.</title>
        <authorList>
            <person name="Sandstrom S."/>
            <person name="Salamzade R."/>
            <person name="Kalan L.R."/>
        </authorList>
    </citation>
    <scope>NUCLEOTIDE SEQUENCE [LARGE SCALE GENOMIC DNA]</scope>
    <source>
        <strain evidence="6">p3-SID767</strain>
    </source>
</reference>
<accession>A0ABT2HSX1</accession>
<protein>
    <submittedName>
        <fullName evidence="5">Iron ABC transporter substrate-binding protein</fullName>
    </submittedName>
</protein>
<feature type="signal peptide" evidence="4">
    <location>
        <begin position="1"/>
        <end position="25"/>
    </location>
</feature>
<evidence type="ECO:0000256" key="3">
    <source>
        <dbReference type="ARBA" id="ARBA00022729"/>
    </source>
</evidence>
<evidence type="ECO:0000313" key="5">
    <source>
        <dbReference type="EMBL" id="MCT1607799.1"/>
    </source>
</evidence>
<evidence type="ECO:0000256" key="4">
    <source>
        <dbReference type="SAM" id="SignalP"/>
    </source>
</evidence>
<keyword evidence="2" id="KW-0408">Iron</keyword>
<dbReference type="Proteomes" id="UP001205046">
    <property type="component" value="Unassembled WGS sequence"/>
</dbReference>
<dbReference type="RefSeq" id="WP_260073668.1">
    <property type="nucleotide sequence ID" value="NZ_JALXMO010000041.1"/>
</dbReference>
<dbReference type="Pfam" id="PF13343">
    <property type="entry name" value="SBP_bac_6"/>
    <property type="match status" value="1"/>
</dbReference>
<comment type="similarity">
    <text evidence="1">Belongs to the bacterial solute-binding protein 1 family.</text>
</comment>
<comment type="caution">
    <text evidence="5">The sequence shown here is derived from an EMBL/GenBank/DDBJ whole genome shotgun (WGS) entry which is preliminary data.</text>
</comment>
<dbReference type="PIRSF" id="PIRSF002825">
    <property type="entry name" value="CfbpA"/>
    <property type="match status" value="1"/>
</dbReference>
<sequence>MTGKSYAAIAAAAAAALVLSSCGNGGDDAADEGTDDAADQAAEESLVLYSGRDEELIQPLIDQFVEDSGIEVDVRYGNTAELAAQLIEEGENTPADVFLSQDAGALGAVAQEGLFDELDAELLEAVPEIYRDDNNGWVGLSGRLRTLIYNTDLVEESELPDTVEELTGEEFEGRVGVAPTNASFQAFVTAFRVTEGDEAAEQWLSDLADNDPQYRERNGPIVSDVLDGTLEMGLVNHYYLYAQAKERGVEPEELPAANHLFGDGDIGALMNVTGVGTFDASNEASTALIEYLLSEDGQQYFVEETAEYAMIEGFDAPAGLPSLEELDVPDIDLNQLDDLETTISSITEAGLVG</sequence>
<evidence type="ECO:0000256" key="1">
    <source>
        <dbReference type="ARBA" id="ARBA00008520"/>
    </source>
</evidence>
<dbReference type="Gene3D" id="3.40.190.10">
    <property type="entry name" value="Periplasmic binding protein-like II"/>
    <property type="match status" value="2"/>
</dbReference>
<organism evidence="5 6">
    <name type="scientific">Nesterenkonia massiliensis</name>
    <dbReference type="NCBI Taxonomy" id="1232429"/>
    <lineage>
        <taxon>Bacteria</taxon>
        <taxon>Bacillati</taxon>
        <taxon>Actinomycetota</taxon>
        <taxon>Actinomycetes</taxon>
        <taxon>Micrococcales</taxon>
        <taxon>Micrococcaceae</taxon>
        <taxon>Nesterenkonia</taxon>
    </lineage>
</organism>